<dbReference type="Pfam" id="PF12682">
    <property type="entry name" value="Flavodoxin_4"/>
    <property type="match status" value="1"/>
</dbReference>
<name>A0A1M5BNF2_9BACT</name>
<evidence type="ECO:0000259" key="2">
    <source>
        <dbReference type="Pfam" id="PF12682"/>
    </source>
</evidence>
<accession>A0A1M5BNF2</accession>
<dbReference type="RefSeq" id="WP_073357305.1">
    <property type="nucleotide sequence ID" value="NZ_BBXL01000009.1"/>
</dbReference>
<dbReference type="Gene3D" id="3.40.50.360">
    <property type="match status" value="1"/>
</dbReference>
<feature type="domain" description="Flavodoxin-like" evidence="2">
    <location>
        <begin position="39"/>
        <end position="173"/>
    </location>
</feature>
<dbReference type="PANTHER" id="PTHR39201:SF1">
    <property type="entry name" value="FLAVODOXIN-LIKE DOMAIN-CONTAINING PROTEIN"/>
    <property type="match status" value="1"/>
</dbReference>
<dbReference type="PANTHER" id="PTHR39201">
    <property type="entry name" value="EXPORTED PROTEIN-RELATED"/>
    <property type="match status" value="1"/>
</dbReference>
<keyword evidence="1" id="KW-0732">Signal</keyword>
<gene>
    <name evidence="3" type="ORF">SAMN05444362_106135</name>
</gene>
<organism evidence="3 4">
    <name type="scientific">Dysgonomonas macrotermitis</name>
    <dbReference type="NCBI Taxonomy" id="1346286"/>
    <lineage>
        <taxon>Bacteria</taxon>
        <taxon>Pseudomonadati</taxon>
        <taxon>Bacteroidota</taxon>
        <taxon>Bacteroidia</taxon>
        <taxon>Bacteroidales</taxon>
        <taxon>Dysgonomonadaceae</taxon>
        <taxon>Dysgonomonas</taxon>
    </lineage>
</organism>
<dbReference type="AlphaFoldDB" id="A0A1M5BNF2"/>
<dbReference type="GO" id="GO:0010181">
    <property type="term" value="F:FMN binding"/>
    <property type="evidence" value="ECO:0007669"/>
    <property type="project" value="InterPro"/>
</dbReference>
<dbReference type="STRING" id="1346286.SAMN05444362_106135"/>
<keyword evidence="4" id="KW-1185">Reference proteome</keyword>
<reference evidence="4" key="1">
    <citation type="submission" date="2016-11" db="EMBL/GenBank/DDBJ databases">
        <authorList>
            <person name="Varghese N."/>
            <person name="Submissions S."/>
        </authorList>
    </citation>
    <scope>NUCLEOTIDE SEQUENCE [LARGE SCALE GENOMIC DNA]</scope>
    <source>
        <strain evidence="4">DSM 27370</strain>
    </source>
</reference>
<evidence type="ECO:0000313" key="3">
    <source>
        <dbReference type="EMBL" id="SHF44084.1"/>
    </source>
</evidence>
<dbReference type="Proteomes" id="UP000184480">
    <property type="component" value="Unassembled WGS sequence"/>
</dbReference>
<proteinExistence type="predicted"/>
<dbReference type="EMBL" id="FQUC01000006">
    <property type="protein sequence ID" value="SHF44084.1"/>
    <property type="molecule type" value="Genomic_DNA"/>
</dbReference>
<dbReference type="OrthoDB" id="9806505at2"/>
<feature type="chain" id="PRO_5012928707" evidence="1">
    <location>
        <begin position="20"/>
        <end position="195"/>
    </location>
</feature>
<evidence type="ECO:0000313" key="4">
    <source>
        <dbReference type="Proteomes" id="UP000184480"/>
    </source>
</evidence>
<protein>
    <submittedName>
        <fullName evidence="3">Flavodoxin</fullName>
    </submittedName>
</protein>
<evidence type="ECO:0000256" key="1">
    <source>
        <dbReference type="SAM" id="SignalP"/>
    </source>
</evidence>
<sequence length="195" mass="21966">MRSLILILSLTWAIFPVSACSTPNNRSESETTPEVTNRKILIAYFSWGGSTQQVAENIAEHTGGTLFKIETVNSYPTDYVPCTEVAKVERDEGIRPELKTVVENMEQYDTIFIGCPVWWHTAPMAIWSFLENENYNFKGKTIIPFCTYAATYRDETLAKIVELTPDSKHLKGFGTTDKNADVTGWLKEIGIVSNK</sequence>
<dbReference type="InterPro" id="IPR008254">
    <property type="entry name" value="Flavodoxin/NO_synth"/>
</dbReference>
<feature type="signal peptide" evidence="1">
    <location>
        <begin position="1"/>
        <end position="19"/>
    </location>
</feature>
<dbReference type="InterPro" id="IPR029039">
    <property type="entry name" value="Flavoprotein-like_sf"/>
</dbReference>
<dbReference type="SUPFAM" id="SSF52218">
    <property type="entry name" value="Flavoproteins"/>
    <property type="match status" value="1"/>
</dbReference>